<feature type="transmembrane region" description="Helical" evidence="1">
    <location>
        <begin position="33"/>
        <end position="53"/>
    </location>
</feature>
<keyword evidence="1" id="KW-0472">Membrane</keyword>
<reference evidence="2 3" key="1">
    <citation type="submission" date="2016-10" db="EMBL/GenBank/DDBJ databases">
        <authorList>
            <person name="de Groot N.N."/>
        </authorList>
    </citation>
    <scope>NUCLEOTIDE SEQUENCE [LARGE SCALE GENOMIC DNA]</scope>
    <source>
        <strain evidence="2 3">CGMCC 1.7659</strain>
    </source>
</reference>
<evidence type="ECO:0000313" key="3">
    <source>
        <dbReference type="Proteomes" id="UP000198575"/>
    </source>
</evidence>
<organism evidence="2 3">
    <name type="scientific">Dokdonella immobilis</name>
    <dbReference type="NCBI Taxonomy" id="578942"/>
    <lineage>
        <taxon>Bacteria</taxon>
        <taxon>Pseudomonadati</taxon>
        <taxon>Pseudomonadota</taxon>
        <taxon>Gammaproteobacteria</taxon>
        <taxon>Lysobacterales</taxon>
        <taxon>Rhodanobacteraceae</taxon>
        <taxon>Dokdonella</taxon>
    </lineage>
</organism>
<sequence length="85" mass="9515">MTVRDLYGRIASSRFVRANLFKSKEQVEGLARVLDNLGTSAIVGATIIFFSRHKNICELLLFLFFAGGFGLVYCGFCLRKLLSSF</sequence>
<keyword evidence="1" id="KW-1133">Transmembrane helix</keyword>
<evidence type="ECO:0000313" key="2">
    <source>
        <dbReference type="EMBL" id="SFN45765.1"/>
    </source>
</evidence>
<keyword evidence="3" id="KW-1185">Reference proteome</keyword>
<protein>
    <submittedName>
        <fullName evidence="2">Uncharacterized protein</fullName>
    </submittedName>
</protein>
<gene>
    <name evidence="2" type="ORF">SAMN05216289_1233</name>
</gene>
<name>A0A1I4Z675_9GAMM</name>
<dbReference type="Proteomes" id="UP000198575">
    <property type="component" value="Unassembled WGS sequence"/>
</dbReference>
<accession>A0A1I4Z675</accession>
<dbReference type="EMBL" id="FOVF01000023">
    <property type="protein sequence ID" value="SFN45765.1"/>
    <property type="molecule type" value="Genomic_DNA"/>
</dbReference>
<dbReference type="AlphaFoldDB" id="A0A1I4Z675"/>
<keyword evidence="1" id="KW-0812">Transmembrane</keyword>
<feature type="transmembrane region" description="Helical" evidence="1">
    <location>
        <begin position="59"/>
        <end position="78"/>
    </location>
</feature>
<evidence type="ECO:0000256" key="1">
    <source>
        <dbReference type="SAM" id="Phobius"/>
    </source>
</evidence>
<proteinExistence type="predicted"/>